<keyword evidence="3 5" id="KW-0238">DNA-binding</keyword>
<dbReference type="Pfam" id="PF00931">
    <property type="entry name" value="NB-ARC"/>
    <property type="match status" value="1"/>
</dbReference>
<dbReference type="SUPFAM" id="SSF46894">
    <property type="entry name" value="C-terminal effector domain of the bipartite response regulators"/>
    <property type="match status" value="1"/>
</dbReference>
<evidence type="ECO:0000256" key="3">
    <source>
        <dbReference type="ARBA" id="ARBA00023125"/>
    </source>
</evidence>
<dbReference type="InterPro" id="IPR002182">
    <property type="entry name" value="NB-ARC"/>
</dbReference>
<dbReference type="Pfam" id="PF00486">
    <property type="entry name" value="Trans_reg_C"/>
    <property type="match status" value="1"/>
</dbReference>
<evidence type="ECO:0000313" key="8">
    <source>
        <dbReference type="EMBL" id="MFB9674522.1"/>
    </source>
</evidence>
<dbReference type="Gene3D" id="1.10.10.10">
    <property type="entry name" value="Winged helix-like DNA-binding domain superfamily/Winged helix DNA-binding domain"/>
    <property type="match status" value="1"/>
</dbReference>
<evidence type="ECO:0000256" key="6">
    <source>
        <dbReference type="SAM" id="MobiDB-lite"/>
    </source>
</evidence>
<evidence type="ECO:0000256" key="4">
    <source>
        <dbReference type="ARBA" id="ARBA00023163"/>
    </source>
</evidence>
<dbReference type="SUPFAM" id="SSF48452">
    <property type="entry name" value="TPR-like"/>
    <property type="match status" value="1"/>
</dbReference>
<keyword evidence="2" id="KW-0805">Transcription regulation</keyword>
<dbReference type="InterPro" id="IPR036388">
    <property type="entry name" value="WH-like_DNA-bd_sf"/>
</dbReference>
<dbReference type="SUPFAM" id="SSF52540">
    <property type="entry name" value="P-loop containing nucleoside triphosphate hydrolases"/>
    <property type="match status" value="1"/>
</dbReference>
<dbReference type="SMART" id="SM01043">
    <property type="entry name" value="BTAD"/>
    <property type="match status" value="1"/>
</dbReference>
<feature type="DNA-binding region" description="OmpR/PhoB-type" evidence="5">
    <location>
        <begin position="1"/>
        <end position="84"/>
    </location>
</feature>
<keyword evidence="9" id="KW-1185">Reference proteome</keyword>
<name>A0ABV5T632_9ACTN</name>
<proteinExistence type="inferred from homology"/>
<evidence type="ECO:0000256" key="2">
    <source>
        <dbReference type="ARBA" id="ARBA00023015"/>
    </source>
</evidence>
<evidence type="ECO:0000259" key="7">
    <source>
        <dbReference type="PROSITE" id="PS51755"/>
    </source>
</evidence>
<comment type="similarity">
    <text evidence="1">Belongs to the AfsR/DnrI/RedD regulatory family.</text>
</comment>
<keyword evidence="4" id="KW-0804">Transcription</keyword>
<dbReference type="Proteomes" id="UP001589610">
    <property type="component" value="Unassembled WGS sequence"/>
</dbReference>
<dbReference type="SMART" id="SM00862">
    <property type="entry name" value="Trans_reg_C"/>
    <property type="match status" value="1"/>
</dbReference>
<dbReference type="CDD" id="cd15831">
    <property type="entry name" value="BTAD"/>
    <property type="match status" value="1"/>
</dbReference>
<dbReference type="InterPro" id="IPR027417">
    <property type="entry name" value="P-loop_NTPase"/>
</dbReference>
<dbReference type="PANTHER" id="PTHR35807">
    <property type="entry name" value="TRANSCRIPTIONAL REGULATOR REDD-RELATED"/>
    <property type="match status" value="1"/>
</dbReference>
<dbReference type="EMBL" id="JBHMBS010000001">
    <property type="protein sequence ID" value="MFB9674522.1"/>
    <property type="molecule type" value="Genomic_DNA"/>
</dbReference>
<gene>
    <name evidence="8" type="ORF">ACFFRH_03390</name>
</gene>
<dbReference type="InterPro" id="IPR051677">
    <property type="entry name" value="AfsR-DnrI-RedD_regulator"/>
</dbReference>
<organism evidence="8 9">
    <name type="scientific">Streptosporangium vulgare</name>
    <dbReference type="NCBI Taxonomy" id="46190"/>
    <lineage>
        <taxon>Bacteria</taxon>
        <taxon>Bacillati</taxon>
        <taxon>Actinomycetota</taxon>
        <taxon>Actinomycetes</taxon>
        <taxon>Streptosporangiales</taxon>
        <taxon>Streptosporangiaceae</taxon>
        <taxon>Streptosporangium</taxon>
    </lineage>
</organism>
<dbReference type="Gene3D" id="1.25.40.10">
    <property type="entry name" value="Tetratricopeptide repeat domain"/>
    <property type="match status" value="1"/>
</dbReference>
<dbReference type="Gene3D" id="3.40.50.300">
    <property type="entry name" value="P-loop containing nucleotide triphosphate hydrolases"/>
    <property type="match status" value="1"/>
</dbReference>
<dbReference type="InterPro" id="IPR005158">
    <property type="entry name" value="BTAD"/>
</dbReference>
<dbReference type="RefSeq" id="WP_344747193.1">
    <property type="nucleotide sequence ID" value="NZ_BAAAWW010000120.1"/>
</dbReference>
<evidence type="ECO:0000256" key="5">
    <source>
        <dbReference type="PROSITE-ProRule" id="PRU01091"/>
    </source>
</evidence>
<dbReference type="InterPro" id="IPR011990">
    <property type="entry name" value="TPR-like_helical_dom_sf"/>
</dbReference>
<accession>A0ABV5T632</accession>
<sequence length="692" mass="75182">MLIGDTPVVVGKNRQRIVLTMLLAGAGRIVTVGEIVEALWAGRPPRTAAEQVQTCIWQLRRSFALAGAAADLIETTSPGYALRVDPQTVDAHRFNEQVADARSLAAQGDRTLAASRFRCALSLFRGPVLAEVDSPAVQAIAAKWEERRLSVIEECIDLELQCGRGRELIDELMALVERYPLREGLRAQLMYGLYCADRRAEALEVYAAGRVLLVDELGLEPGPTLREMHQRVLAGEPVHALEDTPVNVPAQLVADLPDYVGRPEHERRIRAALTAESQGARICGVYGKWSSGKSAMALHVAHQLRDEFPDGQLYADLRGSRPDPVDVGDVLSCFLRSFGVADTAIPKELAERAAIYRSLLDRRRVLIMLDDVLGAGHVWPLIPATPEAALLMTSRSNLSDVPGNFPVEVGMLTVDQSVELLRKVVGVHRIAAEPEAVDQVVGATGRLALSVRAAAARLASRTHLKIGRLAQRLSDPDRRLDELSHGAFDMRSYLAPSVEALDPDTRRVWYAAGMLQVPDFGAWVIAAAVDTPIAEVEPILEHLVDRGLLDVAGTDHMGVLRCRMHQLMGLYARERSLSELTAAQRTGMLDRATDCWLGLAQGAERLLKGEAGASGLIECPTSVCEQMIEMVTSDPGAWLELEAEGLRFAARHRGRLPRVPAPARPRLGRPELGIVGADADDQDGVAAVPSAS</sequence>
<comment type="caution">
    <text evidence="8">The sequence shown here is derived from an EMBL/GenBank/DDBJ whole genome shotgun (WGS) entry which is preliminary data.</text>
</comment>
<reference evidence="8 9" key="1">
    <citation type="submission" date="2024-09" db="EMBL/GenBank/DDBJ databases">
        <authorList>
            <person name="Sun Q."/>
            <person name="Mori K."/>
        </authorList>
    </citation>
    <scope>NUCLEOTIDE SEQUENCE [LARGE SCALE GENOMIC DNA]</scope>
    <source>
        <strain evidence="8 9">JCM 3028</strain>
    </source>
</reference>
<dbReference type="Pfam" id="PF03704">
    <property type="entry name" value="BTAD"/>
    <property type="match status" value="1"/>
</dbReference>
<protein>
    <submittedName>
        <fullName evidence="8">BTAD domain-containing putative transcriptional regulator</fullName>
    </submittedName>
</protein>
<evidence type="ECO:0000313" key="9">
    <source>
        <dbReference type="Proteomes" id="UP001589610"/>
    </source>
</evidence>
<evidence type="ECO:0000256" key="1">
    <source>
        <dbReference type="ARBA" id="ARBA00005820"/>
    </source>
</evidence>
<dbReference type="InterPro" id="IPR001867">
    <property type="entry name" value="OmpR/PhoB-type_DNA-bd"/>
</dbReference>
<feature type="domain" description="OmpR/PhoB-type" evidence="7">
    <location>
        <begin position="1"/>
        <end position="84"/>
    </location>
</feature>
<dbReference type="PROSITE" id="PS51755">
    <property type="entry name" value="OMPR_PHOB"/>
    <property type="match status" value="1"/>
</dbReference>
<feature type="region of interest" description="Disordered" evidence="6">
    <location>
        <begin position="659"/>
        <end position="692"/>
    </location>
</feature>
<dbReference type="InterPro" id="IPR016032">
    <property type="entry name" value="Sig_transdc_resp-reg_C-effctor"/>
</dbReference>
<dbReference type="PANTHER" id="PTHR35807:SF1">
    <property type="entry name" value="TRANSCRIPTIONAL REGULATOR REDD"/>
    <property type="match status" value="1"/>
</dbReference>